<dbReference type="Proteomes" id="UP000636709">
    <property type="component" value="Unassembled WGS sequence"/>
</dbReference>
<gene>
    <name evidence="3" type="ORF">HU200_014389</name>
</gene>
<dbReference type="EMBL" id="JACEFO010001471">
    <property type="protein sequence ID" value="KAF8736104.1"/>
    <property type="molecule type" value="Genomic_DNA"/>
</dbReference>
<dbReference type="Pfam" id="PF23247">
    <property type="entry name" value="LRR_RPS2"/>
    <property type="match status" value="1"/>
</dbReference>
<accession>A0A835KK86</accession>
<keyword evidence="4" id="KW-1185">Reference proteome</keyword>
<dbReference type="Gene3D" id="3.80.10.10">
    <property type="entry name" value="Ribonuclease Inhibitor"/>
    <property type="match status" value="2"/>
</dbReference>
<dbReference type="InterPro" id="IPR057135">
    <property type="entry name" value="At4g27190-like_LRR"/>
</dbReference>
<dbReference type="InterPro" id="IPR050905">
    <property type="entry name" value="Plant_NBS-LRR"/>
</dbReference>
<dbReference type="InterPro" id="IPR032675">
    <property type="entry name" value="LRR_dom_sf"/>
</dbReference>
<proteinExistence type="predicted"/>
<protein>
    <recommendedName>
        <fullName evidence="2">Disease resistance protein At4g27190-like leucine-rich repeats domain-containing protein</fullName>
    </recommendedName>
</protein>
<feature type="compositionally biased region" description="Polar residues" evidence="1">
    <location>
        <begin position="624"/>
        <end position="633"/>
    </location>
</feature>
<reference evidence="3" key="1">
    <citation type="submission" date="2020-07" db="EMBL/GenBank/DDBJ databases">
        <title>Genome sequence and genetic diversity analysis of an under-domesticated orphan crop, white fonio (Digitaria exilis).</title>
        <authorList>
            <person name="Bennetzen J.L."/>
            <person name="Chen S."/>
            <person name="Ma X."/>
            <person name="Wang X."/>
            <person name="Yssel A.E.J."/>
            <person name="Chaluvadi S.R."/>
            <person name="Johnson M."/>
            <person name="Gangashetty P."/>
            <person name="Hamidou F."/>
            <person name="Sanogo M.D."/>
            <person name="Zwaenepoel A."/>
            <person name="Wallace J."/>
            <person name="Van De Peer Y."/>
            <person name="Van Deynze A."/>
        </authorList>
    </citation>
    <scope>NUCLEOTIDE SEQUENCE</scope>
    <source>
        <tissue evidence="3">Leaves</tissue>
    </source>
</reference>
<evidence type="ECO:0000313" key="3">
    <source>
        <dbReference type="EMBL" id="KAF8736104.1"/>
    </source>
</evidence>
<name>A0A835KK86_9POAL</name>
<feature type="region of interest" description="Disordered" evidence="1">
    <location>
        <begin position="624"/>
        <end position="646"/>
    </location>
</feature>
<comment type="caution">
    <text evidence="3">The sequence shown here is derived from an EMBL/GenBank/DDBJ whole genome shotgun (WGS) entry which is preliminary data.</text>
</comment>
<organism evidence="3 4">
    <name type="scientific">Digitaria exilis</name>
    <dbReference type="NCBI Taxonomy" id="1010633"/>
    <lineage>
        <taxon>Eukaryota</taxon>
        <taxon>Viridiplantae</taxon>
        <taxon>Streptophyta</taxon>
        <taxon>Embryophyta</taxon>
        <taxon>Tracheophyta</taxon>
        <taxon>Spermatophyta</taxon>
        <taxon>Magnoliopsida</taxon>
        <taxon>Liliopsida</taxon>
        <taxon>Poales</taxon>
        <taxon>Poaceae</taxon>
        <taxon>PACMAD clade</taxon>
        <taxon>Panicoideae</taxon>
        <taxon>Panicodae</taxon>
        <taxon>Paniceae</taxon>
        <taxon>Anthephorinae</taxon>
        <taxon>Digitaria</taxon>
    </lineage>
</organism>
<evidence type="ECO:0000259" key="2">
    <source>
        <dbReference type="Pfam" id="PF23247"/>
    </source>
</evidence>
<dbReference type="OrthoDB" id="681717at2759"/>
<evidence type="ECO:0000256" key="1">
    <source>
        <dbReference type="SAM" id="MobiDB-lite"/>
    </source>
</evidence>
<dbReference type="SUPFAM" id="SSF52058">
    <property type="entry name" value="L domain-like"/>
    <property type="match status" value="2"/>
</dbReference>
<dbReference type="AlphaFoldDB" id="A0A835KK86"/>
<sequence length="1043" mass="118452">MRTEEIYVSTIDGAAERILQLLKDHIYGDRSVSSRNNVFYFDGWDGLGASAVLRALAERLTPTTPAGKKALAEQEFDQLIHIDCSMWESKRALQKAVAEQLKLPDEVMELFHRQDEEDDFRGVSKGSRAELPEVLRVMYEHVQNKNNGLLVIFHNGSSEEIDLASLCGFRLSGFATNKVLWTFQGRFRHRPRAKVDMAMKSAGTTDAFVSVSAMAQQDVTEFDETHGWSYFVSQEASELVTAHKINTRPHSTSDQAAQVHECFLYLLELCCRSSHSVDYDLTTHIPNYWVCDGIIHQLLRQGQRDDISADGDNDKLWRAAEALQREMQLDVDYHQYSPSSPLAKFVKSKPYWTSPTCGFTWIPAGAIPNKDMFQGYSDKLRVLKLSRCTFDFKSPPFICCHSLRFLWMDHCQGTGTSTDGGAGKEEDVRWCFERLWVLDVRHTPCDQILSVQMLDLMNQLRELNVIGAEQWDMGQLQGRLPNIRTLRVKDSGVICSCSENDLFSEANKLELLDVSGSRQISSPMRSLSAQRVTCLETVIMEGYYIEQINLRGCSKVKNLLLTWMPRTGSLDISGTAVKTLDLSTAYIENLDELYLLRCEKLRAILWPPKHKMRKQGLSKLCIDTTQPEPTAQPSKEKAERDTTSTTGTSVLRTTVQRGSQLIDEFPWYISVRDARLLASLEAICSDSREMYVEVSSVECPTIADGGCKYEGIKGTGNSEQQAPVNLQHQAEAAIYAADILVDYLKFASEGNGVASGFMSMWPCPDVPGLPKERGYIHIQDRMRTKLLWPQGEKGNNTIVVPRFVLENARILHVHDAQSITTIPSCLYTNWRNIEWCRVEKCPRVDQVFTHSPESGVPYRLGTFWASHLTKTRYILQDTYHAVFSNLTYLHVDCCPRLIHVLPFLETMSNPNGFSKLKTLEIMWCGDLKEALPCTINTIGGKMWRQVIQEFTSLKHIHLHELPRLQSICGTKMYAPNLESVKIRGCWSLKSLPCIGSGSKVVECDCEKEWWDRLEWDDSSQASCYNTVHPRYYKKTMLRGSVLR</sequence>
<feature type="domain" description="Disease resistance protein At4g27190-like leucine-rich repeats" evidence="2">
    <location>
        <begin position="876"/>
        <end position="991"/>
    </location>
</feature>
<dbReference type="PANTHER" id="PTHR33463">
    <property type="entry name" value="NB-ARC DOMAIN-CONTAINING PROTEIN-RELATED"/>
    <property type="match status" value="1"/>
</dbReference>
<dbReference type="PANTHER" id="PTHR33463:SF148">
    <property type="entry name" value="NB-ARC DOMAIN-CONTAINING PROTEIN"/>
    <property type="match status" value="1"/>
</dbReference>
<evidence type="ECO:0000313" key="4">
    <source>
        <dbReference type="Proteomes" id="UP000636709"/>
    </source>
</evidence>